<dbReference type="EMBL" id="CP045423">
    <property type="protein sequence ID" value="QFU15650.1"/>
    <property type="molecule type" value="Genomic_DNA"/>
</dbReference>
<protein>
    <submittedName>
        <fullName evidence="1">Uncharacterized protein</fullName>
    </submittedName>
</protein>
<reference evidence="1 2" key="1">
    <citation type="submission" date="2019-10" db="EMBL/GenBank/DDBJ databases">
        <title>Isolation, Identification of Microvirga thermotolerans HR1, a novel thermophilic bacterium and Comparative Genomics of the genus Microvirga.</title>
        <authorList>
            <person name="Li J."/>
            <person name="Zhang W."/>
            <person name="Lin M."/>
            <person name="Wang J."/>
        </authorList>
    </citation>
    <scope>NUCLEOTIDE SEQUENCE [LARGE SCALE GENOMIC DNA]</scope>
    <source>
        <strain evidence="1 2">HR1</strain>
    </source>
</reference>
<organism evidence="1 2">
    <name type="scientific">Microvirga thermotolerans</name>
    <dbReference type="NCBI Taxonomy" id="2651334"/>
    <lineage>
        <taxon>Bacteria</taxon>
        <taxon>Pseudomonadati</taxon>
        <taxon>Pseudomonadota</taxon>
        <taxon>Alphaproteobacteria</taxon>
        <taxon>Hyphomicrobiales</taxon>
        <taxon>Methylobacteriaceae</taxon>
        <taxon>Microvirga</taxon>
    </lineage>
</organism>
<dbReference type="RefSeq" id="WP_152585295.1">
    <property type="nucleotide sequence ID" value="NZ_CP045423.1"/>
</dbReference>
<name>A0A5P9JW39_9HYPH</name>
<dbReference type="Proteomes" id="UP000325614">
    <property type="component" value="Chromosome"/>
</dbReference>
<evidence type="ECO:0000313" key="1">
    <source>
        <dbReference type="EMBL" id="QFU15650.1"/>
    </source>
</evidence>
<evidence type="ECO:0000313" key="2">
    <source>
        <dbReference type="Proteomes" id="UP000325614"/>
    </source>
</evidence>
<dbReference type="KEGG" id="mico:GDR74_05155"/>
<proteinExistence type="predicted"/>
<dbReference type="AlphaFoldDB" id="A0A5P9JW39"/>
<sequence>MPHAEIGVRIAADGKTAALLPAGDASHPIDLTLDEITRLIAHLGEARRQMVQGQPTPSLTGATVSIAANTSWHIQAYPSGGALFAFYHPSFGPVGFVLPRDQLAGIVRFLNNQLAMTPPPTGTAH</sequence>
<accession>A0A5P9JW39</accession>
<gene>
    <name evidence="1" type="ORF">GDR74_05155</name>
</gene>
<keyword evidence="2" id="KW-1185">Reference proteome</keyword>